<evidence type="ECO:0000256" key="1">
    <source>
        <dbReference type="SAM" id="MobiDB-lite"/>
    </source>
</evidence>
<dbReference type="AlphaFoldDB" id="A0A1W1UPG0"/>
<reference evidence="2 3" key="1">
    <citation type="submission" date="2017-04" db="EMBL/GenBank/DDBJ databases">
        <authorList>
            <person name="Afonso C.L."/>
            <person name="Miller P.J."/>
            <person name="Scott M.A."/>
            <person name="Spackman E."/>
            <person name="Goraichik I."/>
            <person name="Dimitrov K.M."/>
            <person name="Suarez D.L."/>
            <person name="Swayne D.E."/>
        </authorList>
    </citation>
    <scope>NUCLEOTIDE SEQUENCE [LARGE SCALE GENOMIC DNA]</scope>
    <source>
        <strain evidence="2 3">KR-140</strain>
    </source>
</reference>
<name>A0A1W1UPG0_9DEIO</name>
<accession>A0A1W1UPG0</accession>
<keyword evidence="3" id="KW-1185">Reference proteome</keyword>
<organism evidence="2 3">
    <name type="scientific">Deinococcus hopiensis KR-140</name>
    <dbReference type="NCBI Taxonomy" id="695939"/>
    <lineage>
        <taxon>Bacteria</taxon>
        <taxon>Thermotogati</taxon>
        <taxon>Deinococcota</taxon>
        <taxon>Deinococci</taxon>
        <taxon>Deinococcales</taxon>
        <taxon>Deinococcaceae</taxon>
        <taxon>Deinococcus</taxon>
    </lineage>
</organism>
<dbReference type="EMBL" id="FWWU01000006">
    <property type="protein sequence ID" value="SMB82982.1"/>
    <property type="molecule type" value="Genomic_DNA"/>
</dbReference>
<evidence type="ECO:0000313" key="3">
    <source>
        <dbReference type="Proteomes" id="UP000192582"/>
    </source>
</evidence>
<protein>
    <submittedName>
        <fullName evidence="2">Uncharacterized protein</fullName>
    </submittedName>
</protein>
<evidence type="ECO:0000313" key="2">
    <source>
        <dbReference type="EMBL" id="SMB82982.1"/>
    </source>
</evidence>
<proteinExistence type="predicted"/>
<feature type="region of interest" description="Disordered" evidence="1">
    <location>
        <begin position="24"/>
        <end position="45"/>
    </location>
</feature>
<gene>
    <name evidence="2" type="ORF">SAMN00790413_04217</name>
</gene>
<sequence>MQGTFRQGRRWLETMRVTRVVPRSRRSHVRPQLRREPAHAGSGNRARRWVRAVRHGLPEHEGPEAWPEFSDAASLSCARAFPWICRQPVDAEYWYTVEMQPVMLGLLLLAGETFIVVAARLVRR</sequence>
<dbReference type="Proteomes" id="UP000192582">
    <property type="component" value="Unassembled WGS sequence"/>
</dbReference>